<dbReference type="GO" id="GO:0003676">
    <property type="term" value="F:nucleic acid binding"/>
    <property type="evidence" value="ECO:0007669"/>
    <property type="project" value="InterPro"/>
</dbReference>
<dbReference type="EMBL" id="LNGD01000013">
    <property type="protein sequence ID" value="KYC53451.1"/>
    <property type="molecule type" value="Genomic_DNA"/>
</dbReference>
<comment type="caution">
    <text evidence="5">The sequence shown here is derived from an EMBL/GenBank/DDBJ whole genome shotgun (WGS) entry which is preliminary data.</text>
</comment>
<dbReference type="GO" id="GO:0004519">
    <property type="term" value="F:endonuclease activity"/>
    <property type="evidence" value="ECO:0007669"/>
    <property type="project" value="UniProtKB-KW"/>
</dbReference>
<dbReference type="InterPro" id="IPR035437">
    <property type="entry name" value="SNase_OB-fold_sf"/>
</dbReference>
<dbReference type="PROSITE" id="PS01123">
    <property type="entry name" value="TNASE_1"/>
    <property type="match status" value="1"/>
</dbReference>
<keyword evidence="1" id="KW-0540">Nuclease</keyword>
<dbReference type="Proteomes" id="UP000075578">
    <property type="component" value="Unassembled WGS sequence"/>
</dbReference>
<gene>
    <name evidence="5" type="ORF">AMQ74_00404</name>
</gene>
<dbReference type="SMART" id="SM00318">
    <property type="entry name" value="SNc"/>
    <property type="match status" value="1"/>
</dbReference>
<keyword evidence="2" id="KW-0255">Endonuclease</keyword>
<keyword evidence="3" id="KW-0378">Hydrolase</keyword>
<protein>
    <recommendedName>
        <fullName evidence="4">TNase-like domain-containing protein</fullName>
    </recommendedName>
</protein>
<sequence length="177" mass="20560">MKQVYTIFLILIISTCCIDNIKQIYSPPIESESALVIKVIDGDTIDILKSGKTERVRLVGIDTPEPYSKNNEKKWNGLPDSHLRRWGVNAFNYTHERVYRKEVNISYDAIQGQKDEFGRTLAYIYINDKNINLELVQNGYARVYTEKKSDLYLKLIEAETKAKINKVGLWNYSFQDN</sequence>
<evidence type="ECO:0000313" key="5">
    <source>
        <dbReference type="EMBL" id="KYC53451.1"/>
    </source>
</evidence>
<evidence type="ECO:0000259" key="4">
    <source>
        <dbReference type="PROSITE" id="PS50830"/>
    </source>
</evidence>
<dbReference type="Pfam" id="PF00565">
    <property type="entry name" value="SNase"/>
    <property type="match status" value="1"/>
</dbReference>
<evidence type="ECO:0000256" key="3">
    <source>
        <dbReference type="ARBA" id="ARBA00022801"/>
    </source>
</evidence>
<dbReference type="InterPro" id="IPR002071">
    <property type="entry name" value="Thermonucl_AS"/>
</dbReference>
<dbReference type="AlphaFoldDB" id="A0A150J8C7"/>
<dbReference type="PROSITE" id="PS50830">
    <property type="entry name" value="TNASE_3"/>
    <property type="match status" value="1"/>
</dbReference>
<organism evidence="5 6">
    <name type="scientific">Candidatus Methanofastidiosum methylothiophilum</name>
    <dbReference type="NCBI Taxonomy" id="1705564"/>
    <lineage>
        <taxon>Archaea</taxon>
        <taxon>Methanobacteriati</taxon>
        <taxon>Methanobacteriota</taxon>
        <taxon>Stenosarchaea group</taxon>
        <taxon>Candidatus Methanofastidiosia</taxon>
        <taxon>Candidatus Methanofastidiosales</taxon>
        <taxon>Candidatus Methanofastidiosaceae</taxon>
        <taxon>Candidatus Methanofastidiosum</taxon>
    </lineage>
</organism>
<feature type="domain" description="TNase-like" evidence="4">
    <location>
        <begin position="30"/>
        <end position="172"/>
    </location>
</feature>
<evidence type="ECO:0000256" key="2">
    <source>
        <dbReference type="ARBA" id="ARBA00022759"/>
    </source>
</evidence>
<dbReference type="PANTHER" id="PTHR12302">
    <property type="entry name" value="EBNA2 BINDING PROTEIN P100"/>
    <property type="match status" value="1"/>
</dbReference>
<dbReference type="PANTHER" id="PTHR12302:SF3">
    <property type="entry name" value="SERINE_THREONINE-PROTEIN KINASE 31"/>
    <property type="match status" value="1"/>
</dbReference>
<name>A0A150J8C7_9EURY</name>
<dbReference type="SUPFAM" id="SSF50199">
    <property type="entry name" value="Staphylococcal nuclease"/>
    <property type="match status" value="1"/>
</dbReference>
<dbReference type="Gene3D" id="2.40.50.90">
    <property type="match status" value="1"/>
</dbReference>
<dbReference type="GO" id="GO:0016787">
    <property type="term" value="F:hydrolase activity"/>
    <property type="evidence" value="ECO:0007669"/>
    <property type="project" value="UniProtKB-KW"/>
</dbReference>
<evidence type="ECO:0000256" key="1">
    <source>
        <dbReference type="ARBA" id="ARBA00022722"/>
    </source>
</evidence>
<reference evidence="5 6" key="1">
    <citation type="journal article" date="2016" name="ISME J.">
        <title>Chasing the elusive Euryarchaeota class WSA2: genomes reveal a uniquely fastidious methyl-reducing methanogen.</title>
        <authorList>
            <person name="Nobu M.K."/>
            <person name="Narihiro T."/>
            <person name="Kuroda K."/>
            <person name="Mei R."/>
            <person name="Liu W.T."/>
        </authorList>
    </citation>
    <scope>NUCLEOTIDE SEQUENCE [LARGE SCALE GENOMIC DNA]</scope>
    <source>
        <strain evidence="5">U1lsi0528_Bin089</strain>
    </source>
</reference>
<evidence type="ECO:0000313" key="6">
    <source>
        <dbReference type="Proteomes" id="UP000075578"/>
    </source>
</evidence>
<proteinExistence type="predicted"/>
<accession>A0A150J8C7</accession>
<dbReference type="InterPro" id="IPR016071">
    <property type="entry name" value="Staphylococal_nuclease_OB-fold"/>
</dbReference>